<accession>A0A448IGF6</accession>
<keyword evidence="2" id="KW-1133">Transmembrane helix</keyword>
<evidence type="ECO:0008006" key="5">
    <source>
        <dbReference type="Google" id="ProtNLM"/>
    </source>
</evidence>
<dbReference type="AlphaFoldDB" id="A0A448IGF6"/>
<evidence type="ECO:0000313" key="4">
    <source>
        <dbReference type="Proteomes" id="UP000279306"/>
    </source>
</evidence>
<reference evidence="3 4" key="1">
    <citation type="submission" date="2018-12" db="EMBL/GenBank/DDBJ databases">
        <authorList>
            <consortium name="Pathogen Informatics"/>
        </authorList>
    </citation>
    <scope>NUCLEOTIDE SEQUENCE [LARGE SCALE GENOMIC DNA]</scope>
    <source>
        <strain evidence="3 4">NCTC10437</strain>
    </source>
</reference>
<feature type="transmembrane region" description="Helical" evidence="2">
    <location>
        <begin position="125"/>
        <end position="150"/>
    </location>
</feature>
<evidence type="ECO:0000256" key="2">
    <source>
        <dbReference type="SAM" id="Phobius"/>
    </source>
</evidence>
<gene>
    <name evidence="3" type="ORF">NCTC10437_00536</name>
</gene>
<feature type="transmembrane region" description="Helical" evidence="2">
    <location>
        <begin position="211"/>
        <end position="229"/>
    </location>
</feature>
<dbReference type="Proteomes" id="UP000279306">
    <property type="component" value="Chromosome"/>
</dbReference>
<feature type="transmembrane region" description="Helical" evidence="2">
    <location>
        <begin position="70"/>
        <end position="89"/>
    </location>
</feature>
<feature type="transmembrane region" description="Helical" evidence="2">
    <location>
        <begin position="235"/>
        <end position="252"/>
    </location>
</feature>
<evidence type="ECO:0000256" key="1">
    <source>
        <dbReference type="SAM" id="MobiDB-lite"/>
    </source>
</evidence>
<dbReference type="KEGG" id="mauu:NCTC10437_00536"/>
<keyword evidence="4" id="KW-1185">Reference proteome</keyword>
<dbReference type="STRING" id="1791.GCA_001049355_03367"/>
<keyword evidence="2" id="KW-0812">Transmembrane</keyword>
<name>A0A448IGF6_MYCAU</name>
<feature type="transmembrane region" description="Helical" evidence="2">
    <location>
        <begin position="101"/>
        <end position="119"/>
    </location>
</feature>
<feature type="region of interest" description="Disordered" evidence="1">
    <location>
        <begin position="1"/>
        <end position="27"/>
    </location>
</feature>
<sequence length="499" mass="52087">MVVVPLSDSSASVRDGASAPPRALPLEGKTTRAPATAYAVRMVAAAVLTAVAFATMYSELLTDALSGSRAAYVVALPVLLAVGAVGYRSTPRGVDDVESDWIVTALIGISGFVAIYLVNNRMPTLAGFWGVPLLGLPLWLACLAAVLFGLRHAVHMWPLWVFAICCATPLPYLLAVAMFGGSDTAAALVVVVLGAVAVYLGGRLAPTRRRLGVTLGYVLASTAFVVSGVPVSPEVTIVIVGAAAPVGACLALHVRSRTAVAHPRPGDHRHSPVSLVAFAVLSAALFALHPTTPRDAAVTAAQPDWTQRAQLGEPQSFDFITRFLGSGATLTRDPVAPAAGLPAAAVDVMSAPTEAALADYSDAVWYPSSRPLDYRPADLSGLTFRPDGAEVIHTDIATATDGASQNWYAVTWAWRADDTYQRVTVLVNQDLHSDHQPPPPAPLTVMNSVVEPALWIARQKATTEHPVDPQVILRAADVANRVLAAAGLDSDDAGASTSA</sequence>
<feature type="transmembrane region" description="Helical" evidence="2">
    <location>
        <begin position="38"/>
        <end position="58"/>
    </location>
</feature>
<evidence type="ECO:0000313" key="3">
    <source>
        <dbReference type="EMBL" id="VEG51428.1"/>
    </source>
</evidence>
<feature type="transmembrane region" description="Helical" evidence="2">
    <location>
        <begin position="157"/>
        <end position="179"/>
    </location>
</feature>
<feature type="transmembrane region" description="Helical" evidence="2">
    <location>
        <begin position="185"/>
        <end position="204"/>
    </location>
</feature>
<proteinExistence type="predicted"/>
<organism evidence="3 4">
    <name type="scientific">Mycolicibacterium aurum</name>
    <name type="common">Mycobacterium aurum</name>
    <dbReference type="NCBI Taxonomy" id="1791"/>
    <lineage>
        <taxon>Bacteria</taxon>
        <taxon>Bacillati</taxon>
        <taxon>Actinomycetota</taxon>
        <taxon>Actinomycetes</taxon>
        <taxon>Mycobacteriales</taxon>
        <taxon>Mycobacteriaceae</taxon>
        <taxon>Mycolicibacterium</taxon>
    </lineage>
</organism>
<dbReference type="EMBL" id="LR134356">
    <property type="protein sequence ID" value="VEG51428.1"/>
    <property type="molecule type" value="Genomic_DNA"/>
</dbReference>
<protein>
    <recommendedName>
        <fullName evidence="5">Transmembrane protein</fullName>
    </recommendedName>
</protein>
<keyword evidence="2" id="KW-0472">Membrane</keyword>